<gene>
    <name evidence="5" type="ORF">ACFQ21_08055</name>
</gene>
<protein>
    <submittedName>
        <fullName evidence="5">Efflux RND transporter periplasmic adaptor subunit</fullName>
    </submittedName>
</protein>
<feature type="domain" description="CzcB-like barrel-sandwich hybrid" evidence="4">
    <location>
        <begin position="64"/>
        <end position="195"/>
    </location>
</feature>
<keyword evidence="2" id="KW-0175">Coiled coil</keyword>
<feature type="domain" description="Multidrug resistance protein MdtA-like C-terminal permuted SH3" evidence="3">
    <location>
        <begin position="295"/>
        <end position="351"/>
    </location>
</feature>
<dbReference type="EMBL" id="JBHTKA010000001">
    <property type="protein sequence ID" value="MFD0999255.1"/>
    <property type="molecule type" value="Genomic_DNA"/>
</dbReference>
<dbReference type="NCBIfam" id="TIGR01730">
    <property type="entry name" value="RND_mfp"/>
    <property type="match status" value="1"/>
</dbReference>
<sequence>MKKYIYSLGITVLVPVSIFTGACSSDHAGTEVKKANPVPVTIGIAETTVDSNIHVSGYIEAGETAEISTRVMGFITGIHVKPGDIVKQGQLLATISNQDIQARRAQAKAMVTEAEAALNDAQKDYERYTELHQLQSVSTREFENASLRYTSVKAKAEAAQQMQYEAEAMLDYTNLKAPFHGVVVQKNMDAGTMAHPGQPILILEQSALHRVSASVPEVYIPRVRKGMPVDVIVKSTGQSIQGTISEVSPSSRFSGGQYLLKIDIPNSTHYTLYSGMNVNVVIAIDEHLATHEHIVTVPAAAIFSKDQLTGIYTLGSENTALLRWVRIGRTIGNRVEILAGITAGEKFILAGDERLYNGVPVAIQ</sequence>
<dbReference type="Gene3D" id="1.10.287.470">
    <property type="entry name" value="Helix hairpin bin"/>
    <property type="match status" value="1"/>
</dbReference>
<dbReference type="Pfam" id="PF25967">
    <property type="entry name" value="RND-MFP_C"/>
    <property type="match status" value="1"/>
</dbReference>
<organism evidence="5 6">
    <name type="scientific">Ohtaekwangia kribbensis</name>
    <dbReference type="NCBI Taxonomy" id="688913"/>
    <lineage>
        <taxon>Bacteria</taxon>
        <taxon>Pseudomonadati</taxon>
        <taxon>Bacteroidota</taxon>
        <taxon>Cytophagia</taxon>
        <taxon>Cytophagales</taxon>
        <taxon>Fulvivirgaceae</taxon>
        <taxon>Ohtaekwangia</taxon>
    </lineage>
</organism>
<dbReference type="InterPro" id="IPR006143">
    <property type="entry name" value="RND_pump_MFP"/>
</dbReference>
<accession>A0ABW3K1G0</accession>
<evidence type="ECO:0000259" key="4">
    <source>
        <dbReference type="Pfam" id="PF25973"/>
    </source>
</evidence>
<reference evidence="6" key="1">
    <citation type="journal article" date="2019" name="Int. J. Syst. Evol. Microbiol.">
        <title>The Global Catalogue of Microorganisms (GCM) 10K type strain sequencing project: providing services to taxonomists for standard genome sequencing and annotation.</title>
        <authorList>
            <consortium name="The Broad Institute Genomics Platform"/>
            <consortium name="The Broad Institute Genome Sequencing Center for Infectious Disease"/>
            <person name="Wu L."/>
            <person name="Ma J."/>
        </authorList>
    </citation>
    <scope>NUCLEOTIDE SEQUENCE [LARGE SCALE GENOMIC DNA]</scope>
    <source>
        <strain evidence="6">CCUG 58938</strain>
    </source>
</reference>
<dbReference type="Gene3D" id="2.40.420.20">
    <property type="match status" value="1"/>
</dbReference>
<dbReference type="SUPFAM" id="SSF111369">
    <property type="entry name" value="HlyD-like secretion proteins"/>
    <property type="match status" value="1"/>
</dbReference>
<evidence type="ECO:0000259" key="3">
    <source>
        <dbReference type="Pfam" id="PF25967"/>
    </source>
</evidence>
<dbReference type="RefSeq" id="WP_377577370.1">
    <property type="nucleotide sequence ID" value="NZ_JBHTKA010000001.1"/>
</dbReference>
<evidence type="ECO:0000313" key="6">
    <source>
        <dbReference type="Proteomes" id="UP001597112"/>
    </source>
</evidence>
<dbReference type="Pfam" id="PF25973">
    <property type="entry name" value="BSH_CzcB"/>
    <property type="match status" value="1"/>
</dbReference>
<evidence type="ECO:0000256" key="1">
    <source>
        <dbReference type="ARBA" id="ARBA00009477"/>
    </source>
</evidence>
<dbReference type="Gene3D" id="2.40.30.170">
    <property type="match status" value="1"/>
</dbReference>
<dbReference type="InterPro" id="IPR058627">
    <property type="entry name" value="MdtA-like_C"/>
</dbReference>
<proteinExistence type="inferred from homology"/>
<name>A0ABW3K1G0_9BACT</name>
<evidence type="ECO:0000313" key="5">
    <source>
        <dbReference type="EMBL" id="MFD0999255.1"/>
    </source>
</evidence>
<dbReference type="InterPro" id="IPR058647">
    <property type="entry name" value="BSH_CzcB-like"/>
</dbReference>
<feature type="coiled-coil region" evidence="2">
    <location>
        <begin position="97"/>
        <end position="131"/>
    </location>
</feature>
<evidence type="ECO:0000256" key="2">
    <source>
        <dbReference type="SAM" id="Coils"/>
    </source>
</evidence>
<dbReference type="PROSITE" id="PS51257">
    <property type="entry name" value="PROKAR_LIPOPROTEIN"/>
    <property type="match status" value="1"/>
</dbReference>
<comment type="caution">
    <text evidence="5">The sequence shown here is derived from an EMBL/GenBank/DDBJ whole genome shotgun (WGS) entry which is preliminary data.</text>
</comment>
<dbReference type="Gene3D" id="2.40.50.100">
    <property type="match status" value="1"/>
</dbReference>
<dbReference type="Proteomes" id="UP001597112">
    <property type="component" value="Unassembled WGS sequence"/>
</dbReference>
<comment type="similarity">
    <text evidence="1">Belongs to the membrane fusion protein (MFP) (TC 8.A.1) family.</text>
</comment>
<keyword evidence="6" id="KW-1185">Reference proteome</keyword>
<dbReference type="PANTHER" id="PTHR30469">
    <property type="entry name" value="MULTIDRUG RESISTANCE PROTEIN MDTA"/>
    <property type="match status" value="1"/>
</dbReference>